<sequence>MTKAIRNDVGLKRRLVSLGAIGILDIRLNPSFGLGFAFCVKIFAKNPIGRSKVRLKRCQLLLKLFGDLLLYSGSRSTLMVLLMAFRVFVGVQRCFGLIEGLFADVSLFPEELVTHLG</sequence>
<dbReference type="AlphaFoldDB" id="A0A2P5B1W5"/>
<accession>A0A2P5B1W5</accession>
<comment type="caution">
    <text evidence="1">The sequence shown here is derived from an EMBL/GenBank/DDBJ whole genome shotgun (WGS) entry which is preliminary data.</text>
</comment>
<protein>
    <submittedName>
        <fullName evidence="1">Uncharacterized protein</fullName>
    </submittedName>
</protein>
<evidence type="ECO:0000313" key="2">
    <source>
        <dbReference type="Proteomes" id="UP000237105"/>
    </source>
</evidence>
<dbReference type="Proteomes" id="UP000237105">
    <property type="component" value="Unassembled WGS sequence"/>
</dbReference>
<organism evidence="1 2">
    <name type="scientific">Parasponia andersonii</name>
    <name type="common">Sponia andersonii</name>
    <dbReference type="NCBI Taxonomy" id="3476"/>
    <lineage>
        <taxon>Eukaryota</taxon>
        <taxon>Viridiplantae</taxon>
        <taxon>Streptophyta</taxon>
        <taxon>Embryophyta</taxon>
        <taxon>Tracheophyta</taxon>
        <taxon>Spermatophyta</taxon>
        <taxon>Magnoliopsida</taxon>
        <taxon>eudicotyledons</taxon>
        <taxon>Gunneridae</taxon>
        <taxon>Pentapetalae</taxon>
        <taxon>rosids</taxon>
        <taxon>fabids</taxon>
        <taxon>Rosales</taxon>
        <taxon>Cannabaceae</taxon>
        <taxon>Parasponia</taxon>
    </lineage>
</organism>
<gene>
    <name evidence="1" type="ORF">PanWU01x14_279420</name>
</gene>
<reference evidence="2" key="1">
    <citation type="submission" date="2016-06" db="EMBL/GenBank/DDBJ databases">
        <title>Parallel loss of symbiosis genes in relatives of nitrogen-fixing non-legume Parasponia.</title>
        <authorList>
            <person name="Van Velzen R."/>
            <person name="Holmer R."/>
            <person name="Bu F."/>
            <person name="Rutten L."/>
            <person name="Van Zeijl A."/>
            <person name="Liu W."/>
            <person name="Santuari L."/>
            <person name="Cao Q."/>
            <person name="Sharma T."/>
            <person name="Shen D."/>
            <person name="Roswanjaya Y."/>
            <person name="Wardhani T."/>
            <person name="Kalhor M.S."/>
            <person name="Jansen J."/>
            <person name="Van den Hoogen J."/>
            <person name="Gungor B."/>
            <person name="Hartog M."/>
            <person name="Hontelez J."/>
            <person name="Verver J."/>
            <person name="Yang W.-C."/>
            <person name="Schijlen E."/>
            <person name="Repin R."/>
            <person name="Schilthuizen M."/>
            <person name="Schranz E."/>
            <person name="Heidstra R."/>
            <person name="Miyata K."/>
            <person name="Fedorova E."/>
            <person name="Kohlen W."/>
            <person name="Bisseling T."/>
            <person name="Smit S."/>
            <person name="Geurts R."/>
        </authorList>
    </citation>
    <scope>NUCLEOTIDE SEQUENCE [LARGE SCALE GENOMIC DNA]</scope>
    <source>
        <strain evidence="2">cv. WU1-14</strain>
    </source>
</reference>
<keyword evidence="2" id="KW-1185">Reference proteome</keyword>
<dbReference type="EMBL" id="JXTB01000384">
    <property type="protein sequence ID" value="PON42765.1"/>
    <property type="molecule type" value="Genomic_DNA"/>
</dbReference>
<evidence type="ECO:0000313" key="1">
    <source>
        <dbReference type="EMBL" id="PON42765.1"/>
    </source>
</evidence>
<name>A0A2P5B1W5_PARAD</name>
<proteinExistence type="predicted"/>